<comment type="similarity">
    <text evidence="1">Belongs to the SufE family.</text>
</comment>
<dbReference type="EMBL" id="JAJNEC010000003">
    <property type="protein sequence ID" value="MCD2421629.1"/>
    <property type="molecule type" value="Genomic_DNA"/>
</dbReference>
<dbReference type="Pfam" id="PF02657">
    <property type="entry name" value="SufE"/>
    <property type="match status" value="1"/>
</dbReference>
<name>A0ABS8PKK7_9BACT</name>
<protein>
    <submittedName>
        <fullName evidence="3">SufE family protein</fullName>
    </submittedName>
</protein>
<dbReference type="InterPro" id="IPR003808">
    <property type="entry name" value="Fe-S_metab-assoc_dom"/>
</dbReference>
<dbReference type="Gene3D" id="3.90.1010.10">
    <property type="match status" value="1"/>
</dbReference>
<accession>A0ABS8PKK7</accession>
<sequence length="150" mass="17158">MDINRMQDKIIAEFEHLAAAVNKFSYFRHLKQVSNGTGSMDVADKNDENLVAGCSKKVWVIAYKEDGRIYFKADSDHSITRGMVNLLLKVYSGHTVSTITNTDLYFLHEIKLFQYLSASWLRDFLSVVQRIKSLAIVQHLEVAPQKNSPY</sequence>
<reference evidence="3 4" key="1">
    <citation type="submission" date="2021-11" db="EMBL/GenBank/DDBJ databases">
        <title>Genomic of Niabella pedocola.</title>
        <authorList>
            <person name="Wu T."/>
        </authorList>
    </citation>
    <scope>NUCLEOTIDE SEQUENCE [LARGE SCALE GENOMIC DNA]</scope>
    <source>
        <strain evidence="3 4">JCM 31011</strain>
    </source>
</reference>
<evidence type="ECO:0000313" key="3">
    <source>
        <dbReference type="EMBL" id="MCD2421629.1"/>
    </source>
</evidence>
<evidence type="ECO:0000259" key="2">
    <source>
        <dbReference type="Pfam" id="PF02657"/>
    </source>
</evidence>
<gene>
    <name evidence="3" type="ORF">LQ567_02575</name>
</gene>
<proteinExistence type="inferred from homology"/>
<dbReference type="RefSeq" id="WP_231002534.1">
    <property type="nucleotide sequence ID" value="NZ_JAJNEC010000003.1"/>
</dbReference>
<keyword evidence="4" id="KW-1185">Reference proteome</keyword>
<evidence type="ECO:0000313" key="4">
    <source>
        <dbReference type="Proteomes" id="UP001199816"/>
    </source>
</evidence>
<dbReference type="PANTHER" id="PTHR43597">
    <property type="entry name" value="SULFUR ACCEPTOR PROTEIN CSDE"/>
    <property type="match status" value="1"/>
</dbReference>
<evidence type="ECO:0000256" key="1">
    <source>
        <dbReference type="ARBA" id="ARBA00010282"/>
    </source>
</evidence>
<organism evidence="3 4">
    <name type="scientific">Niabella pedocola</name>
    <dbReference type="NCBI Taxonomy" id="1752077"/>
    <lineage>
        <taxon>Bacteria</taxon>
        <taxon>Pseudomonadati</taxon>
        <taxon>Bacteroidota</taxon>
        <taxon>Chitinophagia</taxon>
        <taxon>Chitinophagales</taxon>
        <taxon>Chitinophagaceae</taxon>
        <taxon>Niabella</taxon>
    </lineage>
</organism>
<dbReference type="SUPFAM" id="SSF82649">
    <property type="entry name" value="SufE/NifU"/>
    <property type="match status" value="1"/>
</dbReference>
<dbReference type="PANTHER" id="PTHR43597:SF5">
    <property type="entry name" value="SUFE-LIKE PROTEIN 2, CHLOROPLASTIC"/>
    <property type="match status" value="1"/>
</dbReference>
<dbReference type="Proteomes" id="UP001199816">
    <property type="component" value="Unassembled WGS sequence"/>
</dbReference>
<feature type="domain" description="Fe-S metabolism associated" evidence="2">
    <location>
        <begin position="16"/>
        <end position="133"/>
    </location>
</feature>
<comment type="caution">
    <text evidence="3">The sequence shown here is derived from an EMBL/GenBank/DDBJ whole genome shotgun (WGS) entry which is preliminary data.</text>
</comment>